<organism evidence="1">
    <name type="scientific">uncultured Caudovirales phage</name>
    <dbReference type="NCBI Taxonomy" id="2100421"/>
    <lineage>
        <taxon>Viruses</taxon>
        <taxon>Duplodnaviria</taxon>
        <taxon>Heunggongvirae</taxon>
        <taxon>Uroviricota</taxon>
        <taxon>Caudoviricetes</taxon>
        <taxon>Peduoviridae</taxon>
        <taxon>Maltschvirus</taxon>
        <taxon>Maltschvirus maltsch</taxon>
    </lineage>
</organism>
<reference evidence="1" key="1">
    <citation type="submission" date="2020-05" db="EMBL/GenBank/DDBJ databases">
        <authorList>
            <person name="Chiriac C."/>
            <person name="Salcher M."/>
            <person name="Ghai R."/>
            <person name="Kavagutti S V."/>
        </authorList>
    </citation>
    <scope>NUCLEOTIDE SEQUENCE</scope>
</reference>
<accession>A0A6J5QWY7</accession>
<sequence>MLKTYGVLGNGNTNKNVIEDALRELGTDNEFIVACGSKTSESESRVLNWLIDMEMFYKVIHAGKAPEAFLEKAMTVHVHQDAVGTMLKLLKSASGTLLLLWDDAQMDRMEEICIAAADSGIPILDLTNGLVPIMVTGEDTQEQAEPTEAEEVEIEPFSHDEMMSMSIGVLRKTAKSQGIAVDQHATKEDIVKAIMSDKPIEVEEEEILPPIELGTFHVVTSAPTAQAITSSYNTCMLTATFPSGVIMSRPANVEEVKQLFGFGATV</sequence>
<evidence type="ECO:0000313" key="1">
    <source>
        <dbReference type="EMBL" id="CAB4185538.1"/>
    </source>
</evidence>
<protein>
    <submittedName>
        <fullName evidence="1">Uncharacterized protein</fullName>
    </submittedName>
</protein>
<name>A0A6J5QWY7_9CAUD</name>
<proteinExistence type="predicted"/>
<dbReference type="EMBL" id="LR797078">
    <property type="protein sequence ID" value="CAB4185538.1"/>
    <property type="molecule type" value="Genomic_DNA"/>
</dbReference>
<gene>
    <name evidence="1" type="ORF">UFOVP1130_72</name>
</gene>